<dbReference type="PANTHER" id="PTHR30037">
    <property type="entry name" value="DNA-3-METHYLADENINE GLYCOSYLASE 1"/>
    <property type="match status" value="1"/>
</dbReference>
<feature type="binding site" evidence="6">
    <location>
        <position position="184"/>
    </location>
    <ligand>
        <name>Zn(2+)</name>
        <dbReference type="ChEBI" id="CHEBI:29105"/>
    </ligand>
</feature>
<dbReference type="EMBL" id="CAKOGL010000022">
    <property type="protein sequence ID" value="CAH2100165.1"/>
    <property type="molecule type" value="Genomic_DNA"/>
</dbReference>
<evidence type="ECO:0000256" key="4">
    <source>
        <dbReference type="ARBA" id="ARBA00022833"/>
    </source>
</evidence>
<dbReference type="FunFam" id="1.10.340.30:FF:000009">
    <property type="entry name" value="DNA-3-methyladenine glycosylase I"/>
    <property type="match status" value="1"/>
</dbReference>
<feature type="binding site" evidence="6">
    <location>
        <position position="22"/>
    </location>
    <ligand>
        <name>Zn(2+)</name>
        <dbReference type="ChEBI" id="CHEBI:29105"/>
    </ligand>
</feature>
<reference evidence="7" key="1">
    <citation type="submission" date="2022-03" db="EMBL/GenBank/DDBJ databases">
        <authorList>
            <person name="Tunstrom K."/>
        </authorList>
    </citation>
    <scope>NUCLEOTIDE SEQUENCE</scope>
</reference>
<comment type="caution">
    <text evidence="7">The sequence shown here is derived from an EMBL/GenBank/DDBJ whole genome shotgun (WGS) entry which is preliminary data.</text>
</comment>
<dbReference type="Gene3D" id="1.10.340.30">
    <property type="entry name" value="Hypothetical protein, domain 2"/>
    <property type="match status" value="1"/>
</dbReference>
<keyword evidence="8" id="KW-1185">Reference proteome</keyword>
<dbReference type="AlphaFoldDB" id="A0AAU9ULA8"/>
<dbReference type="PANTHER" id="PTHR30037:SF4">
    <property type="entry name" value="DNA-3-METHYLADENINE GLYCOSYLASE I"/>
    <property type="match status" value="1"/>
</dbReference>
<feature type="binding site" evidence="6">
    <location>
        <position position="180"/>
    </location>
    <ligand>
        <name>Zn(2+)</name>
        <dbReference type="ChEBI" id="CHEBI:29105"/>
    </ligand>
</feature>
<keyword evidence="2" id="KW-0227">DNA damage</keyword>
<dbReference type="InterPro" id="IPR052891">
    <property type="entry name" value="DNA-3mA_glycosylase"/>
</dbReference>
<proteinExistence type="predicted"/>
<sequence length="187" mass="21715">MENKEIIRCGWLNEDPLYISYHDNEWGKPVHENIYLFEMLCLEGQQAGLSWITILKKRNNYRKLFYDFNPNSISQLDSNDVNRLLSTSDIVRHKGKIESIINNAKCYNKMKNNGEDFSKFVWNFVDNTPIINNWANHKEVPSETSISIALSKALKKRGFKFVGPTICYAFMQACGLVNDHIIDCISR</sequence>
<evidence type="ECO:0000313" key="7">
    <source>
        <dbReference type="EMBL" id="CAH2100165.1"/>
    </source>
</evidence>
<accession>A0AAU9ULA8</accession>
<dbReference type="GO" id="GO:0046872">
    <property type="term" value="F:metal ion binding"/>
    <property type="evidence" value="ECO:0007669"/>
    <property type="project" value="UniProtKB-KW"/>
</dbReference>
<dbReference type="GO" id="GO:0008725">
    <property type="term" value="F:DNA-3-methyladenine glycosylase activity"/>
    <property type="evidence" value="ECO:0007669"/>
    <property type="project" value="InterPro"/>
</dbReference>
<name>A0AAU9ULA8_EUPED</name>
<feature type="binding site" evidence="6">
    <location>
        <position position="9"/>
    </location>
    <ligand>
        <name>Zn(2+)</name>
        <dbReference type="ChEBI" id="CHEBI:29105"/>
    </ligand>
</feature>
<dbReference type="InterPro" id="IPR011257">
    <property type="entry name" value="DNA_glycosylase"/>
</dbReference>
<evidence type="ECO:0008006" key="9">
    <source>
        <dbReference type="Google" id="ProtNLM"/>
    </source>
</evidence>
<evidence type="ECO:0000256" key="2">
    <source>
        <dbReference type="ARBA" id="ARBA00022763"/>
    </source>
</evidence>
<gene>
    <name evidence="7" type="ORF">EEDITHA_LOCUS15065</name>
</gene>
<evidence type="ECO:0000313" key="8">
    <source>
        <dbReference type="Proteomes" id="UP001153954"/>
    </source>
</evidence>
<organism evidence="7 8">
    <name type="scientific">Euphydryas editha</name>
    <name type="common">Edith's checkerspot</name>
    <dbReference type="NCBI Taxonomy" id="104508"/>
    <lineage>
        <taxon>Eukaryota</taxon>
        <taxon>Metazoa</taxon>
        <taxon>Ecdysozoa</taxon>
        <taxon>Arthropoda</taxon>
        <taxon>Hexapoda</taxon>
        <taxon>Insecta</taxon>
        <taxon>Pterygota</taxon>
        <taxon>Neoptera</taxon>
        <taxon>Endopterygota</taxon>
        <taxon>Lepidoptera</taxon>
        <taxon>Glossata</taxon>
        <taxon>Ditrysia</taxon>
        <taxon>Papilionoidea</taxon>
        <taxon>Nymphalidae</taxon>
        <taxon>Nymphalinae</taxon>
        <taxon>Euphydryas</taxon>
    </lineage>
</organism>
<dbReference type="Pfam" id="PF03352">
    <property type="entry name" value="Adenine_glyco"/>
    <property type="match status" value="1"/>
</dbReference>
<evidence type="ECO:0000256" key="5">
    <source>
        <dbReference type="ARBA" id="ARBA00023204"/>
    </source>
</evidence>
<dbReference type="InterPro" id="IPR004597">
    <property type="entry name" value="Tag"/>
</dbReference>
<evidence type="ECO:0000256" key="6">
    <source>
        <dbReference type="PIRSR" id="PIRSR605019-1"/>
    </source>
</evidence>
<keyword evidence="3" id="KW-0378">Hydrolase</keyword>
<protein>
    <recommendedName>
        <fullName evidence="9">DNA-3-methyladenine glycosylase I</fullName>
    </recommendedName>
</protein>
<dbReference type="GO" id="GO:0006284">
    <property type="term" value="P:base-excision repair"/>
    <property type="evidence" value="ECO:0007669"/>
    <property type="project" value="InterPro"/>
</dbReference>
<keyword evidence="1 6" id="KW-0479">Metal-binding</keyword>
<keyword evidence="5" id="KW-0234">DNA repair</keyword>
<dbReference type="SUPFAM" id="SSF48150">
    <property type="entry name" value="DNA-glycosylase"/>
    <property type="match status" value="1"/>
</dbReference>
<dbReference type="InterPro" id="IPR005019">
    <property type="entry name" value="Adenine_glyco"/>
</dbReference>
<dbReference type="NCBIfam" id="TIGR00624">
    <property type="entry name" value="tag"/>
    <property type="match status" value="1"/>
</dbReference>
<evidence type="ECO:0000256" key="1">
    <source>
        <dbReference type="ARBA" id="ARBA00022723"/>
    </source>
</evidence>
<keyword evidence="4 6" id="KW-0862">Zinc</keyword>
<evidence type="ECO:0000256" key="3">
    <source>
        <dbReference type="ARBA" id="ARBA00022801"/>
    </source>
</evidence>
<dbReference type="Proteomes" id="UP001153954">
    <property type="component" value="Unassembled WGS sequence"/>
</dbReference>